<evidence type="ECO:0000313" key="2">
    <source>
        <dbReference type="EnsemblPlants" id="Ma07_p23020.1"/>
    </source>
</evidence>
<dbReference type="Proteomes" id="UP000012960">
    <property type="component" value="Unplaced"/>
</dbReference>
<gene>
    <name evidence="1" type="ORF">GSMUA_31450.1</name>
</gene>
<dbReference type="AlphaFoldDB" id="A0A804JYS6"/>
<dbReference type="EMBL" id="HG996473">
    <property type="protein sequence ID" value="CAG1857493.1"/>
    <property type="molecule type" value="Genomic_DNA"/>
</dbReference>
<sequence length="33" mass="3871">MPWELCKLLLLAQWRTKPTVNPEFSCQPQIDAI</sequence>
<protein>
    <submittedName>
        <fullName evidence="1">(wild Malaysian banana) hypothetical protein</fullName>
    </submittedName>
</protein>
<reference evidence="2" key="2">
    <citation type="submission" date="2021-05" db="UniProtKB">
        <authorList>
            <consortium name="EnsemblPlants"/>
        </authorList>
    </citation>
    <scope>IDENTIFICATION</scope>
    <source>
        <strain evidence="2">subsp. malaccensis</strain>
    </source>
</reference>
<reference evidence="1" key="1">
    <citation type="submission" date="2021-03" db="EMBL/GenBank/DDBJ databases">
        <authorList>
            <consortium name="Genoscope - CEA"/>
            <person name="William W."/>
        </authorList>
    </citation>
    <scope>NUCLEOTIDE SEQUENCE</scope>
    <source>
        <strain evidence="1">Doubled-haploid Pahang</strain>
    </source>
</reference>
<keyword evidence="3" id="KW-1185">Reference proteome</keyword>
<evidence type="ECO:0000313" key="3">
    <source>
        <dbReference type="Proteomes" id="UP000012960"/>
    </source>
</evidence>
<evidence type="ECO:0000313" key="1">
    <source>
        <dbReference type="EMBL" id="CAG1857493.1"/>
    </source>
</evidence>
<dbReference type="Gramene" id="Ma07_t23020.1">
    <property type="protein sequence ID" value="Ma07_p23020.1"/>
    <property type="gene ID" value="Ma07_g23020"/>
</dbReference>
<proteinExistence type="predicted"/>
<dbReference type="InParanoid" id="A0A804JYS6"/>
<accession>A0A804JYS6</accession>
<name>A0A804JYS6_MUSAM</name>
<organism evidence="2 3">
    <name type="scientific">Musa acuminata subsp. malaccensis</name>
    <name type="common">Wild banana</name>
    <name type="synonym">Musa malaccensis</name>
    <dbReference type="NCBI Taxonomy" id="214687"/>
    <lineage>
        <taxon>Eukaryota</taxon>
        <taxon>Viridiplantae</taxon>
        <taxon>Streptophyta</taxon>
        <taxon>Embryophyta</taxon>
        <taxon>Tracheophyta</taxon>
        <taxon>Spermatophyta</taxon>
        <taxon>Magnoliopsida</taxon>
        <taxon>Liliopsida</taxon>
        <taxon>Zingiberales</taxon>
        <taxon>Musaceae</taxon>
        <taxon>Musa</taxon>
    </lineage>
</organism>
<dbReference type="EnsemblPlants" id="Ma07_t23020.1">
    <property type="protein sequence ID" value="Ma07_p23020.1"/>
    <property type="gene ID" value="Ma07_g23020"/>
</dbReference>